<proteinExistence type="predicted"/>
<organism evidence="7 8">
    <name type="scientific">Bosea rubneri</name>
    <dbReference type="NCBI Taxonomy" id="3075434"/>
    <lineage>
        <taxon>Bacteria</taxon>
        <taxon>Pseudomonadati</taxon>
        <taxon>Pseudomonadota</taxon>
        <taxon>Alphaproteobacteria</taxon>
        <taxon>Hyphomicrobiales</taxon>
        <taxon>Boseaceae</taxon>
        <taxon>Bosea</taxon>
    </lineage>
</organism>
<evidence type="ECO:0000256" key="1">
    <source>
        <dbReference type="ARBA" id="ARBA00004651"/>
    </source>
</evidence>
<keyword evidence="4 6" id="KW-1133">Transmembrane helix</keyword>
<keyword evidence="3 6" id="KW-0812">Transmembrane</keyword>
<evidence type="ECO:0000313" key="8">
    <source>
        <dbReference type="Proteomes" id="UP001254257"/>
    </source>
</evidence>
<comment type="subcellular location">
    <subcellularLocation>
        <location evidence="1">Cell membrane</location>
        <topology evidence="1">Multi-pass membrane protein</topology>
    </subcellularLocation>
</comment>
<evidence type="ECO:0000256" key="5">
    <source>
        <dbReference type="ARBA" id="ARBA00023136"/>
    </source>
</evidence>
<dbReference type="Pfam" id="PF09678">
    <property type="entry name" value="Caa3_CtaG"/>
    <property type="match status" value="1"/>
</dbReference>
<feature type="transmembrane region" description="Helical" evidence="6">
    <location>
        <begin position="153"/>
        <end position="178"/>
    </location>
</feature>
<dbReference type="Proteomes" id="UP001254257">
    <property type="component" value="Unassembled WGS sequence"/>
</dbReference>
<evidence type="ECO:0000313" key="7">
    <source>
        <dbReference type="EMBL" id="MDU0343907.1"/>
    </source>
</evidence>
<evidence type="ECO:0000256" key="4">
    <source>
        <dbReference type="ARBA" id="ARBA00022989"/>
    </source>
</evidence>
<keyword evidence="8" id="KW-1185">Reference proteome</keyword>
<keyword evidence="5 6" id="KW-0472">Membrane</keyword>
<dbReference type="EMBL" id="JAWDID010000095">
    <property type="protein sequence ID" value="MDU0343907.1"/>
    <property type="molecule type" value="Genomic_DNA"/>
</dbReference>
<dbReference type="InterPro" id="IPR019108">
    <property type="entry name" value="Caa3_assmbl_CtaG-rel"/>
</dbReference>
<name>A0ABU3SGK0_9HYPH</name>
<dbReference type="RefSeq" id="WP_316021602.1">
    <property type="nucleotide sequence ID" value="NZ_JAWDID010000095.1"/>
</dbReference>
<feature type="transmembrane region" description="Helical" evidence="6">
    <location>
        <begin position="20"/>
        <end position="39"/>
    </location>
</feature>
<evidence type="ECO:0000256" key="6">
    <source>
        <dbReference type="SAM" id="Phobius"/>
    </source>
</evidence>
<gene>
    <name evidence="7" type="ORF">RKE40_28835</name>
</gene>
<reference evidence="7 8" key="1">
    <citation type="submission" date="2023-09" db="EMBL/GenBank/DDBJ databases">
        <title>Whole genome shotgun sequencing (WGS) of Bosea sp. ZW T0_25, isolated from stored onions (Allium cepa).</title>
        <authorList>
            <person name="Stoll D.A."/>
            <person name="Huch M."/>
        </authorList>
    </citation>
    <scope>NUCLEOTIDE SEQUENCE [LARGE SCALE GENOMIC DNA]</scope>
    <source>
        <strain evidence="7 8">ZW T0_25</strain>
    </source>
</reference>
<keyword evidence="2" id="KW-1003">Cell membrane</keyword>
<evidence type="ECO:0000256" key="2">
    <source>
        <dbReference type="ARBA" id="ARBA00022475"/>
    </source>
</evidence>
<evidence type="ECO:0000256" key="3">
    <source>
        <dbReference type="ARBA" id="ARBA00022692"/>
    </source>
</evidence>
<accession>A0ABU3SGK0</accession>
<comment type="caution">
    <text evidence="7">The sequence shown here is derived from an EMBL/GenBank/DDBJ whole genome shotgun (WGS) entry which is preliminary data.</text>
</comment>
<feature type="transmembrane region" description="Helical" evidence="6">
    <location>
        <begin position="106"/>
        <end position="126"/>
    </location>
</feature>
<feature type="transmembrane region" description="Helical" evidence="6">
    <location>
        <begin position="46"/>
        <end position="64"/>
    </location>
</feature>
<sequence length="195" mass="20333">MLVAGGVTLPLVEPGPLSVQMMLHLGLMNIVAPVIAVLLRHRFDASTSILPAGLAQIVALWAWHAPTMQQLAASSGLAQLALIAVLGVTAIWFWSAVIASADWRALAALLLTGKLACLLGALMVFAPRDLYELPALALSLCATGPSTIADQHLAGLLMITACPLSYLVTGVALAARLLGRLDDSPRSDDATARAR</sequence>
<feature type="transmembrane region" description="Helical" evidence="6">
    <location>
        <begin position="76"/>
        <end position="94"/>
    </location>
</feature>
<protein>
    <submittedName>
        <fullName evidence="7">Cytochrome c oxidase assembly protein</fullName>
    </submittedName>
</protein>